<dbReference type="Gene3D" id="1.10.1220.170">
    <property type="match status" value="1"/>
</dbReference>
<evidence type="ECO:0000313" key="3">
    <source>
        <dbReference type="Proteomes" id="UP000070612"/>
    </source>
</evidence>
<comment type="caution">
    <text evidence="2">The sequence shown here is derived from an EMBL/GenBank/DDBJ whole genome shotgun (WGS) entry which is preliminary data.</text>
</comment>
<organism evidence="2 3">
    <name type="scientific">Mycolicibacterium wolinskyi</name>
    <dbReference type="NCBI Taxonomy" id="59750"/>
    <lineage>
        <taxon>Bacteria</taxon>
        <taxon>Bacillati</taxon>
        <taxon>Actinomycetota</taxon>
        <taxon>Actinomycetes</taxon>
        <taxon>Mycobacteriales</taxon>
        <taxon>Mycobacteriaceae</taxon>
        <taxon>Mycolicibacterium</taxon>
    </lineage>
</organism>
<gene>
    <name evidence="2" type="ORF">AFM11_35220</name>
</gene>
<protein>
    <submittedName>
        <fullName evidence="2">Uncharacterized protein</fullName>
    </submittedName>
</protein>
<dbReference type="RefSeq" id="WP_067859721.1">
    <property type="nucleotide sequence ID" value="NZ_LGTW01000042.1"/>
</dbReference>
<dbReference type="PATRIC" id="fig|59750.3.peg.5774"/>
<dbReference type="Proteomes" id="UP000070612">
    <property type="component" value="Unassembled WGS sequence"/>
</dbReference>
<accession>A0A132PB37</accession>
<proteinExistence type="predicted"/>
<evidence type="ECO:0000313" key="2">
    <source>
        <dbReference type="EMBL" id="KWX19543.1"/>
    </source>
</evidence>
<reference evidence="2 3" key="1">
    <citation type="submission" date="2015-07" db="EMBL/GenBank/DDBJ databases">
        <title>A draft genome sequence of Mycobacterium wolinskyi.</title>
        <authorList>
            <person name="de Man T.J."/>
            <person name="Perry K.A."/>
            <person name="Coulliette A.D."/>
            <person name="Jensen B."/>
            <person name="Toney N.C."/>
            <person name="Limbago B.M."/>
            <person name="Noble-Wang J."/>
        </authorList>
    </citation>
    <scope>NUCLEOTIDE SEQUENCE [LARGE SCALE GENOMIC DNA]</scope>
    <source>
        <strain evidence="2 3">CDC_01</strain>
    </source>
</reference>
<dbReference type="AlphaFoldDB" id="A0A132PB37"/>
<keyword evidence="3" id="KW-1185">Reference proteome</keyword>
<dbReference type="EMBL" id="LGTW01000042">
    <property type="protein sequence ID" value="KWX19543.1"/>
    <property type="molecule type" value="Genomic_DNA"/>
</dbReference>
<sequence>MTEDDGGTGGVDRSSPAPLRQRPAPGALDDRDEPSPEDDWSIDDLEDWPFADPSVDVARLWESLIESEADIAAGRTFGEDEIRTDYGLPRK</sequence>
<feature type="region of interest" description="Disordered" evidence="1">
    <location>
        <begin position="1"/>
        <end position="49"/>
    </location>
</feature>
<name>A0A132PB37_9MYCO</name>
<evidence type="ECO:0000256" key="1">
    <source>
        <dbReference type="SAM" id="MobiDB-lite"/>
    </source>
</evidence>
<feature type="compositionally biased region" description="Acidic residues" evidence="1">
    <location>
        <begin position="30"/>
        <end position="49"/>
    </location>
</feature>